<gene>
    <name evidence="2" type="ORF">CORT_0C02300</name>
</gene>
<dbReference type="RefSeq" id="XP_003868510.1">
    <property type="nucleotide sequence ID" value="XM_003868462.1"/>
</dbReference>
<sequence length="743" mass="86441">MLRFQYLSQYVIVHGRGRIRYWQWNAPRTHFTTSSSVLHNSINEFTLHPQIPKPNDKFAAIVDIPPDIFPHPLQSMDTQRLQQFTKRELRYLSGIEYNSTEEKANACFTISTAIKDLIPSNPKQASRIYHLLTDEEMKSLVFRNVIESLSGEETSKVYMRFNAEPTAYETKASFLKALLNLLKSDVTSKQKSKMLFEYFERISQTEMVNSKPILLDTKIFRTILEIIGERNHSDLYSYLLHLNIRPKSESVFKKFRGSLLMISPRSQFIANTGYINPKWYDLNQTKFNPTHTARIIEFYSFFELNAIHNHYVHHSDPARASLFLSFMVAKLEREGRRELARDPESFTKHRVSVILKCVLNLIIRFKNVSSATQVLKFMKDENFNVELESLVLLLRMLRQAKEYDQFVTVLTGIQLDTLKRNERNIIVDEILLLMRDKFCSSPKVIIGYVSALFGAPQHQRSGLYILNELGILSYPYESTIASKITSTQVVQPATVDDKLKNSNLTSRGLSYVYQVLFNSMEKSQRHNASVIKKYFQLYVNYMSENLLNEPDDKPLGVFLQFLFYTNEDAERDSIVPSGNYYLAKTIFEYYKTLKLNGNQITSATLQKLSRDAITKFNDIAFATDVIRFARDKGKMLTFHQIFPFIKKADENRDSKKFEFWMGELTKMGVKVTSRELNELITFCRDPEPAKNAYKYKWSMTKHRRDNKKALDRLSAEFLPGNTKNTANHPSEEETTEEIIQNES</sequence>
<dbReference type="KEGG" id="cot:CORT_0C02300"/>
<evidence type="ECO:0000313" key="2">
    <source>
        <dbReference type="EMBL" id="CCG25606.1"/>
    </source>
</evidence>
<proteinExistence type="predicted"/>
<feature type="region of interest" description="Disordered" evidence="1">
    <location>
        <begin position="714"/>
        <end position="743"/>
    </location>
</feature>
<accession>H8X2Q9</accession>
<dbReference type="eggNOG" id="ENOG502RPSC">
    <property type="taxonomic scope" value="Eukaryota"/>
</dbReference>
<dbReference type="EMBL" id="HE681721">
    <property type="protein sequence ID" value="CCG25606.1"/>
    <property type="molecule type" value="Genomic_DNA"/>
</dbReference>
<reference evidence="2 3" key="1">
    <citation type="journal article" date="2012" name="PLoS ONE">
        <title>Sequence and analysis of the genome of the pathogenic yeast Candida orthopsilosis.</title>
        <authorList>
            <person name="Riccombeni A."/>
            <person name="Vidanes G."/>
            <person name="Proux-Wera E."/>
            <person name="Wolfe K.H."/>
            <person name="Butler G."/>
        </authorList>
    </citation>
    <scope>NUCLEOTIDE SEQUENCE [LARGE SCALE GENOMIC DNA]</scope>
    <source>
        <strain evidence="2 3">Co 90-125</strain>
    </source>
</reference>
<dbReference type="OrthoDB" id="4075894at2759"/>
<dbReference type="HOGENOM" id="CLU_370523_0_0_1"/>
<dbReference type="AlphaFoldDB" id="H8X2Q9"/>
<dbReference type="Proteomes" id="UP000005018">
    <property type="component" value="Chromosome 3"/>
</dbReference>
<evidence type="ECO:0000313" key="3">
    <source>
        <dbReference type="Proteomes" id="UP000005018"/>
    </source>
</evidence>
<keyword evidence="3" id="KW-1185">Reference proteome</keyword>
<name>H8X2Q9_CANO9</name>
<organism evidence="2 3">
    <name type="scientific">Candida orthopsilosis (strain 90-125)</name>
    <name type="common">Yeast</name>
    <dbReference type="NCBI Taxonomy" id="1136231"/>
    <lineage>
        <taxon>Eukaryota</taxon>
        <taxon>Fungi</taxon>
        <taxon>Dikarya</taxon>
        <taxon>Ascomycota</taxon>
        <taxon>Saccharomycotina</taxon>
        <taxon>Pichiomycetes</taxon>
        <taxon>Debaryomycetaceae</taxon>
        <taxon>Candida/Lodderomyces clade</taxon>
        <taxon>Candida</taxon>
    </lineage>
</organism>
<evidence type="ECO:0000256" key="1">
    <source>
        <dbReference type="SAM" id="MobiDB-lite"/>
    </source>
</evidence>
<protein>
    <submittedName>
        <fullName evidence="2">Uncharacterized protein</fullName>
    </submittedName>
</protein>
<dbReference type="GeneID" id="14539645"/>